<evidence type="ECO:0000256" key="1">
    <source>
        <dbReference type="SAM" id="MobiDB-lite"/>
    </source>
</evidence>
<organism evidence="2">
    <name type="scientific">uncultured Mycobacterium sp</name>
    <dbReference type="NCBI Taxonomy" id="171292"/>
    <lineage>
        <taxon>Bacteria</taxon>
        <taxon>Bacillati</taxon>
        <taxon>Actinomycetota</taxon>
        <taxon>Actinomycetes</taxon>
        <taxon>Mycobacteriales</taxon>
        <taxon>Mycobacteriaceae</taxon>
        <taxon>Mycobacterium</taxon>
        <taxon>environmental samples</taxon>
    </lineage>
</organism>
<accession>A0A1Y5PF05</accession>
<reference evidence="2" key="1">
    <citation type="submission" date="2016-03" db="EMBL/GenBank/DDBJ databases">
        <authorList>
            <person name="Ploux O."/>
        </authorList>
    </citation>
    <scope>NUCLEOTIDE SEQUENCE</scope>
    <source>
        <strain evidence="2">UC10</strain>
    </source>
</reference>
<proteinExistence type="predicted"/>
<feature type="region of interest" description="Disordered" evidence="1">
    <location>
        <begin position="1"/>
        <end position="22"/>
    </location>
</feature>
<name>A0A1Y5PF05_9MYCO</name>
<evidence type="ECO:0000313" key="2">
    <source>
        <dbReference type="EMBL" id="SBS77286.1"/>
    </source>
</evidence>
<sequence length="80" mass="8616">MPVKLANFRQTPRSGRQTGEAAGHPFAVSANLKLFLRLEGMVTGELIGLLACATRRAGRPRRCGRCNAGPRVARSQPLSD</sequence>
<dbReference type="EMBL" id="FLQS01000035">
    <property type="protein sequence ID" value="SBS77286.1"/>
    <property type="molecule type" value="Genomic_DNA"/>
</dbReference>
<feature type="compositionally biased region" description="Polar residues" evidence="1">
    <location>
        <begin position="8"/>
        <end position="17"/>
    </location>
</feature>
<gene>
    <name evidence="2" type="ORF">MHPYR_400057</name>
</gene>
<protein>
    <submittedName>
        <fullName evidence="2">Uncharacterized protein</fullName>
    </submittedName>
</protein>
<dbReference type="AlphaFoldDB" id="A0A1Y5PF05"/>